<keyword evidence="4" id="KW-1185">Reference proteome</keyword>
<dbReference type="GO" id="GO:0000287">
    <property type="term" value="F:magnesium ion binding"/>
    <property type="evidence" value="ECO:0007669"/>
    <property type="project" value="UniProtKB-UniRule"/>
</dbReference>
<dbReference type="NCBIfam" id="TIGR00055">
    <property type="entry name" value="uppS"/>
    <property type="match status" value="1"/>
</dbReference>
<accession>A0A517YX39</accession>
<dbReference type="InterPro" id="IPR018520">
    <property type="entry name" value="UPP_synth-like_CS"/>
</dbReference>
<feature type="binding site" evidence="2">
    <location>
        <position position="214"/>
    </location>
    <ligand>
        <name>Mg(2+)</name>
        <dbReference type="ChEBI" id="CHEBI:18420"/>
    </ligand>
</feature>
<dbReference type="FunFam" id="3.40.1180.10:FF:000001">
    <property type="entry name" value="(2E,6E)-farnesyl-diphosphate-specific ditrans,polycis-undecaprenyl-diphosphate synthase"/>
    <property type="match status" value="1"/>
</dbReference>
<comment type="function">
    <text evidence="2">Catalyzes the condensation of isopentenyl diphosphate (IPP) with allylic pyrophosphates generating different type of terpenoids.</text>
</comment>
<keyword evidence="1 2" id="KW-0808">Transferase</keyword>
<feature type="binding site" evidence="2">
    <location>
        <position position="40"/>
    </location>
    <ligand>
        <name>substrate</name>
    </ligand>
</feature>
<dbReference type="EC" id="2.5.1.-" evidence="2"/>
<proteinExistence type="inferred from homology"/>
<dbReference type="Pfam" id="PF01255">
    <property type="entry name" value="Prenyltransf"/>
    <property type="match status" value="1"/>
</dbReference>
<keyword evidence="2" id="KW-0479">Metal-binding</keyword>
<dbReference type="PROSITE" id="PS01066">
    <property type="entry name" value="UPP_SYNTHASE"/>
    <property type="match status" value="1"/>
</dbReference>
<keyword evidence="2" id="KW-0460">Magnesium</keyword>
<dbReference type="EMBL" id="CP036425">
    <property type="protein sequence ID" value="QDU34782.1"/>
    <property type="molecule type" value="Genomic_DNA"/>
</dbReference>
<dbReference type="HAMAP" id="MF_01139">
    <property type="entry name" value="ISPT"/>
    <property type="match status" value="1"/>
</dbReference>
<gene>
    <name evidence="3" type="ORF">KS4_28570</name>
</gene>
<dbReference type="AlphaFoldDB" id="A0A517YX39"/>
<comment type="subunit">
    <text evidence="2">Homodimer.</text>
</comment>
<dbReference type="PANTHER" id="PTHR10291:SF0">
    <property type="entry name" value="DEHYDRODOLICHYL DIPHOSPHATE SYNTHASE 2"/>
    <property type="match status" value="1"/>
</dbReference>
<sequence>MPQREVSNQIINVDSAKLPCHVAIIMDGNGRWAQARGMSRTHGHRRGAEIVRPIVTECAELNLDALTLYSFSTENWTREQTEVNFLMELYVEYLLAERQTMLDNNVQFRQLGRREGLPNSVLDELDRTVELTSKNTGMTLSLALNYGSRAEIVDAVRDIAQQVQQGDIKAADIDEALIASHLYTAGLPDPDLLIRTAGEMRISNYLLWQISYAELYIADCCWPEFDLAELYKAFDAYTNRQRKFGSVPTT</sequence>
<dbReference type="GO" id="GO:0016094">
    <property type="term" value="P:polyprenol biosynthetic process"/>
    <property type="evidence" value="ECO:0007669"/>
    <property type="project" value="TreeGrafter"/>
</dbReference>
<protein>
    <recommendedName>
        <fullName evidence="2">Isoprenyl transferase</fullName>
        <ecNumber evidence="2">2.5.1.-</ecNumber>
    </recommendedName>
</protein>
<dbReference type="SUPFAM" id="SSF64005">
    <property type="entry name" value="Undecaprenyl diphosphate synthase"/>
    <property type="match status" value="1"/>
</dbReference>
<feature type="active site" evidence="2">
    <location>
        <position position="27"/>
    </location>
</feature>
<comment type="similarity">
    <text evidence="2">Belongs to the UPP synthase family.</text>
</comment>
<dbReference type="KEGG" id="pcor:KS4_28570"/>
<dbReference type="PANTHER" id="PTHR10291">
    <property type="entry name" value="DEHYDRODOLICHYL DIPHOSPHATE SYNTHASE FAMILY MEMBER"/>
    <property type="match status" value="1"/>
</dbReference>
<dbReference type="CDD" id="cd00475">
    <property type="entry name" value="Cis_IPPS"/>
    <property type="match status" value="1"/>
</dbReference>
<dbReference type="RefSeq" id="WP_145079115.1">
    <property type="nucleotide sequence ID" value="NZ_CP036425.1"/>
</dbReference>
<dbReference type="OrthoDB" id="4191603at2"/>
<feature type="binding site" evidence="2">
    <location>
        <position position="27"/>
    </location>
    <ligand>
        <name>Mg(2+)</name>
        <dbReference type="ChEBI" id="CHEBI:18420"/>
    </ligand>
</feature>
<dbReference type="NCBIfam" id="NF011405">
    <property type="entry name" value="PRK14830.1"/>
    <property type="match status" value="1"/>
</dbReference>
<dbReference type="Proteomes" id="UP000317369">
    <property type="component" value="Chromosome"/>
</dbReference>
<feature type="binding site" evidence="2">
    <location>
        <position position="44"/>
    </location>
    <ligand>
        <name>substrate</name>
    </ligand>
</feature>
<feature type="binding site" evidence="2">
    <location>
        <begin position="201"/>
        <end position="203"/>
    </location>
    <ligand>
        <name>substrate</name>
    </ligand>
</feature>
<evidence type="ECO:0000313" key="3">
    <source>
        <dbReference type="EMBL" id="QDU34782.1"/>
    </source>
</evidence>
<reference evidence="3 4" key="1">
    <citation type="submission" date="2019-02" db="EMBL/GenBank/DDBJ databases">
        <title>Deep-cultivation of Planctomycetes and their phenomic and genomic characterization uncovers novel biology.</title>
        <authorList>
            <person name="Wiegand S."/>
            <person name="Jogler M."/>
            <person name="Boedeker C."/>
            <person name="Pinto D."/>
            <person name="Vollmers J."/>
            <person name="Rivas-Marin E."/>
            <person name="Kohn T."/>
            <person name="Peeters S.H."/>
            <person name="Heuer A."/>
            <person name="Rast P."/>
            <person name="Oberbeckmann S."/>
            <person name="Bunk B."/>
            <person name="Jeske O."/>
            <person name="Meyerdierks A."/>
            <person name="Storesund J.E."/>
            <person name="Kallscheuer N."/>
            <person name="Luecker S."/>
            <person name="Lage O.M."/>
            <person name="Pohl T."/>
            <person name="Merkel B.J."/>
            <person name="Hornburger P."/>
            <person name="Mueller R.-W."/>
            <person name="Bruemmer F."/>
            <person name="Labrenz M."/>
            <person name="Spormann A.M."/>
            <person name="Op den Camp H."/>
            <person name="Overmann J."/>
            <person name="Amann R."/>
            <person name="Jetten M.S.M."/>
            <person name="Mascher T."/>
            <person name="Medema M.H."/>
            <person name="Devos D.P."/>
            <person name="Kaster A.-K."/>
            <person name="Ovreas L."/>
            <person name="Rohde M."/>
            <person name="Galperin M.Y."/>
            <person name="Jogler C."/>
        </authorList>
    </citation>
    <scope>NUCLEOTIDE SEQUENCE [LARGE SCALE GENOMIC DNA]</scope>
    <source>
        <strain evidence="3 4">KS4</strain>
    </source>
</reference>
<evidence type="ECO:0000256" key="1">
    <source>
        <dbReference type="ARBA" id="ARBA00022679"/>
    </source>
</evidence>
<feature type="binding site" evidence="2">
    <location>
        <position position="76"/>
    </location>
    <ligand>
        <name>substrate</name>
    </ligand>
</feature>
<dbReference type="InterPro" id="IPR001441">
    <property type="entry name" value="UPP_synth-like"/>
</dbReference>
<comment type="cofactor">
    <cofactor evidence="2">
        <name>Mg(2+)</name>
        <dbReference type="ChEBI" id="CHEBI:18420"/>
    </cofactor>
    <text evidence="2">Binds 2 magnesium ions per subunit.</text>
</comment>
<evidence type="ECO:0000313" key="4">
    <source>
        <dbReference type="Proteomes" id="UP000317369"/>
    </source>
</evidence>
<feature type="binding site" evidence="2">
    <location>
        <position position="78"/>
    </location>
    <ligand>
        <name>substrate</name>
    </ligand>
</feature>
<evidence type="ECO:0000256" key="2">
    <source>
        <dbReference type="HAMAP-Rule" id="MF_01139"/>
    </source>
</evidence>
<feature type="binding site" evidence="2">
    <location>
        <begin position="72"/>
        <end position="74"/>
    </location>
    <ligand>
        <name>substrate</name>
    </ligand>
</feature>
<dbReference type="Gene3D" id="3.40.1180.10">
    <property type="entry name" value="Decaprenyl diphosphate synthase-like"/>
    <property type="match status" value="1"/>
</dbReference>
<name>A0A517YX39_9BACT</name>
<dbReference type="GO" id="GO:0045547">
    <property type="term" value="F:ditrans,polycis-polyprenyl diphosphate synthase [(2E,6E)-farnesyl diphosphate specific] activity"/>
    <property type="evidence" value="ECO:0007669"/>
    <property type="project" value="TreeGrafter"/>
</dbReference>
<feature type="binding site" evidence="2">
    <location>
        <position position="32"/>
    </location>
    <ligand>
        <name>substrate</name>
    </ligand>
</feature>
<organism evidence="3 4">
    <name type="scientific">Poriferisphaera corsica</name>
    <dbReference type="NCBI Taxonomy" id="2528020"/>
    <lineage>
        <taxon>Bacteria</taxon>
        <taxon>Pseudomonadati</taxon>
        <taxon>Planctomycetota</taxon>
        <taxon>Phycisphaerae</taxon>
        <taxon>Phycisphaerales</taxon>
        <taxon>Phycisphaeraceae</taxon>
        <taxon>Poriferisphaera</taxon>
    </lineage>
</organism>
<feature type="binding site" evidence="2">
    <location>
        <begin position="28"/>
        <end position="31"/>
    </location>
    <ligand>
        <name>substrate</name>
    </ligand>
</feature>
<dbReference type="InterPro" id="IPR036424">
    <property type="entry name" value="UPP_synth-like_sf"/>
</dbReference>
<feature type="binding site" evidence="2">
    <location>
        <position position="195"/>
    </location>
    <ligand>
        <name>substrate</name>
    </ligand>
</feature>
<feature type="active site" description="Proton acceptor" evidence="2">
    <location>
        <position position="75"/>
    </location>
</feature>